<comment type="caution">
    <text evidence="1">The sequence shown here is derived from an EMBL/GenBank/DDBJ whole genome shotgun (WGS) entry which is preliminary data.</text>
</comment>
<proteinExistence type="predicted"/>
<organism evidence="1 2">
    <name type="scientific">Dentiscutata erythropus</name>
    <dbReference type="NCBI Taxonomy" id="1348616"/>
    <lineage>
        <taxon>Eukaryota</taxon>
        <taxon>Fungi</taxon>
        <taxon>Fungi incertae sedis</taxon>
        <taxon>Mucoromycota</taxon>
        <taxon>Glomeromycotina</taxon>
        <taxon>Glomeromycetes</taxon>
        <taxon>Diversisporales</taxon>
        <taxon>Gigasporaceae</taxon>
        <taxon>Dentiscutata</taxon>
    </lineage>
</organism>
<name>A0A9N8ZIY8_9GLOM</name>
<dbReference type="EMBL" id="CAJVPY010000898">
    <property type="protein sequence ID" value="CAG8497505.1"/>
    <property type="molecule type" value="Genomic_DNA"/>
</dbReference>
<evidence type="ECO:0000313" key="2">
    <source>
        <dbReference type="Proteomes" id="UP000789405"/>
    </source>
</evidence>
<reference evidence="1" key="1">
    <citation type="submission" date="2021-06" db="EMBL/GenBank/DDBJ databases">
        <authorList>
            <person name="Kallberg Y."/>
            <person name="Tangrot J."/>
            <person name="Rosling A."/>
        </authorList>
    </citation>
    <scope>NUCLEOTIDE SEQUENCE</scope>
    <source>
        <strain evidence="1">MA453B</strain>
    </source>
</reference>
<gene>
    <name evidence="1" type="ORF">DERYTH_LOCUS2726</name>
</gene>
<protein>
    <submittedName>
        <fullName evidence="1">21943_t:CDS:1</fullName>
    </submittedName>
</protein>
<keyword evidence="2" id="KW-1185">Reference proteome</keyword>
<evidence type="ECO:0000313" key="1">
    <source>
        <dbReference type="EMBL" id="CAG8497505.1"/>
    </source>
</evidence>
<accession>A0A9N8ZIY8</accession>
<dbReference type="Proteomes" id="UP000789405">
    <property type="component" value="Unassembled WGS sequence"/>
</dbReference>
<dbReference type="AlphaFoldDB" id="A0A9N8ZIY8"/>
<sequence length="88" mass="9818">MNKQLLPLITNRLLESAKESPPKRVAEAVGDDSNNSFVVLKTYNENNSDRSYQPRSDGLMMTLTTTILAKLRRGEPNILAIGSWDQAL</sequence>